<keyword evidence="4" id="KW-1185">Reference proteome</keyword>
<name>A0A1X7EX85_9BACT</name>
<accession>A0A1X7EX85</accession>
<dbReference type="Proteomes" id="UP000192906">
    <property type="component" value="Unassembled WGS sequence"/>
</dbReference>
<keyword evidence="3" id="KW-0862">Zinc</keyword>
<organism evidence="3 4">
    <name type="scientific">Desulfovibrio gilichinskyi</name>
    <dbReference type="NCBI Taxonomy" id="1519643"/>
    <lineage>
        <taxon>Bacteria</taxon>
        <taxon>Pseudomonadati</taxon>
        <taxon>Thermodesulfobacteriota</taxon>
        <taxon>Desulfovibrionia</taxon>
        <taxon>Desulfovibrionales</taxon>
        <taxon>Desulfovibrionaceae</taxon>
        <taxon>Desulfovibrio</taxon>
    </lineage>
</organism>
<evidence type="ECO:0000313" key="4">
    <source>
        <dbReference type="Proteomes" id="UP000192906"/>
    </source>
</evidence>
<dbReference type="RefSeq" id="WP_085104518.1">
    <property type="nucleotide sequence ID" value="NZ_FWZU01000007.1"/>
</dbReference>
<dbReference type="AlphaFoldDB" id="A0A1X7EX85"/>
<dbReference type="EMBL" id="FWZU01000007">
    <property type="protein sequence ID" value="SMF41964.1"/>
    <property type="molecule type" value="Genomic_DNA"/>
</dbReference>
<sequence length="188" mass="21532">MSIADLTNDPEALQELISALGEKLSESQKRIDEQDQQLSDSHSVIEELTEQVKLLKTLYFAKKSEKQRKSEREEQQYSLFDEAELVAKQEDSEVLKGSEAAEDITVKAYARKKGRKSIPEDFPREEIIHDIPEEDKICQCGCRLTKIGEVISEKLNIIPHKITVKRYICGRVIKTFTQKFGTLVFSEV</sequence>
<keyword evidence="3" id="KW-0479">Metal-binding</keyword>
<feature type="domain" description="Transposase TnpC homeodomain" evidence="2">
    <location>
        <begin position="47"/>
        <end position="127"/>
    </location>
</feature>
<dbReference type="InterPro" id="IPR024463">
    <property type="entry name" value="Transposase_TnpC_homeodom"/>
</dbReference>
<dbReference type="OrthoDB" id="9800877at2"/>
<dbReference type="Pfam" id="PF13007">
    <property type="entry name" value="LZ_Tnp_IS66"/>
    <property type="match status" value="1"/>
</dbReference>
<evidence type="ECO:0000259" key="2">
    <source>
        <dbReference type="Pfam" id="PF13007"/>
    </source>
</evidence>
<gene>
    <name evidence="3" type="ORF">SAMN06295933_3454</name>
</gene>
<feature type="coiled-coil region" evidence="1">
    <location>
        <begin position="17"/>
        <end position="51"/>
    </location>
</feature>
<reference evidence="4" key="1">
    <citation type="submission" date="2017-04" db="EMBL/GenBank/DDBJ databases">
        <authorList>
            <person name="Varghese N."/>
            <person name="Submissions S."/>
        </authorList>
    </citation>
    <scope>NUCLEOTIDE SEQUENCE [LARGE SCALE GENOMIC DNA]</scope>
    <source>
        <strain evidence="4">K3S</strain>
    </source>
</reference>
<dbReference type="InterPro" id="IPR052344">
    <property type="entry name" value="Transposase-related"/>
</dbReference>
<keyword evidence="3" id="KW-0863">Zinc-finger</keyword>
<dbReference type="GO" id="GO:0008270">
    <property type="term" value="F:zinc ion binding"/>
    <property type="evidence" value="ECO:0007669"/>
    <property type="project" value="UniProtKB-KW"/>
</dbReference>
<keyword evidence="1" id="KW-0175">Coiled coil</keyword>
<dbReference type="STRING" id="1519643.SAMN06295933_3454"/>
<dbReference type="PANTHER" id="PTHR33678:SF1">
    <property type="entry name" value="BLL1576 PROTEIN"/>
    <property type="match status" value="1"/>
</dbReference>
<proteinExistence type="predicted"/>
<protein>
    <submittedName>
        <fullName evidence="3">Zinc-finger binding domain of transposase IS66</fullName>
    </submittedName>
</protein>
<evidence type="ECO:0000256" key="1">
    <source>
        <dbReference type="SAM" id="Coils"/>
    </source>
</evidence>
<evidence type="ECO:0000313" key="3">
    <source>
        <dbReference type="EMBL" id="SMF41964.1"/>
    </source>
</evidence>
<dbReference type="PANTHER" id="PTHR33678">
    <property type="entry name" value="BLL1576 PROTEIN"/>
    <property type="match status" value="1"/>
</dbReference>